<dbReference type="EMBL" id="BJUU01000002">
    <property type="protein sequence ID" value="GEK79165.1"/>
    <property type="molecule type" value="Genomic_DNA"/>
</dbReference>
<keyword evidence="3" id="KW-1185">Reference proteome</keyword>
<name>A0AA87RET9_9MICO</name>
<gene>
    <name evidence="2" type="ORF">ABA31_05160</name>
</gene>
<feature type="region of interest" description="Disordered" evidence="1">
    <location>
        <begin position="71"/>
        <end position="116"/>
    </location>
</feature>
<sequence>MPDRADGTYVSQSDALALWWPAARDALLEVGREGATITEQQLAERIQAATGVTTRPPVGEWIGRVLERVTGDAESRGEATPAARCVRPTVERARRSAPRSSTRSAPRSPAPAAPRPQLREVTCSSCFMLVPAAAECRECGAPLEEPA</sequence>
<evidence type="ECO:0000256" key="1">
    <source>
        <dbReference type="SAM" id="MobiDB-lite"/>
    </source>
</evidence>
<accession>A0AA87RET9</accession>
<comment type="caution">
    <text evidence="2">The sequence shown here is derived from an EMBL/GenBank/DDBJ whole genome shotgun (WGS) entry which is preliminary data.</text>
</comment>
<evidence type="ECO:0000313" key="3">
    <source>
        <dbReference type="Proteomes" id="UP000321749"/>
    </source>
</evidence>
<protein>
    <submittedName>
        <fullName evidence="2">Uncharacterized protein</fullName>
    </submittedName>
</protein>
<reference evidence="2 3" key="1">
    <citation type="submission" date="2019-07" db="EMBL/GenBank/DDBJ databases">
        <title>Whole genome shotgun sequence of Agrococcus baldri NBRC 103055.</title>
        <authorList>
            <person name="Hosoyama A."/>
            <person name="Uohara A."/>
            <person name="Ohji S."/>
            <person name="Ichikawa N."/>
        </authorList>
    </citation>
    <scope>NUCLEOTIDE SEQUENCE [LARGE SCALE GENOMIC DNA]</scope>
    <source>
        <strain evidence="2 3">NBRC 103055</strain>
    </source>
</reference>
<dbReference type="AlphaFoldDB" id="A0AA87RET9"/>
<organism evidence="2 3">
    <name type="scientific">Agrococcus baldri</name>
    <dbReference type="NCBI Taxonomy" id="153730"/>
    <lineage>
        <taxon>Bacteria</taxon>
        <taxon>Bacillati</taxon>
        <taxon>Actinomycetota</taxon>
        <taxon>Actinomycetes</taxon>
        <taxon>Micrococcales</taxon>
        <taxon>Microbacteriaceae</taxon>
        <taxon>Agrococcus</taxon>
    </lineage>
</organism>
<dbReference type="Proteomes" id="UP000321749">
    <property type="component" value="Unassembled WGS sequence"/>
</dbReference>
<feature type="compositionally biased region" description="Low complexity" evidence="1">
    <location>
        <begin position="98"/>
        <end position="107"/>
    </location>
</feature>
<dbReference type="RefSeq" id="WP_146792538.1">
    <property type="nucleotide sequence ID" value="NZ_BJUU01000002.1"/>
</dbReference>
<evidence type="ECO:0000313" key="2">
    <source>
        <dbReference type="EMBL" id="GEK79165.1"/>
    </source>
</evidence>
<proteinExistence type="predicted"/>